<organism evidence="2 3">
    <name type="scientific">Acetobacter persici</name>
    <dbReference type="NCBI Taxonomy" id="1076596"/>
    <lineage>
        <taxon>Bacteria</taxon>
        <taxon>Pseudomonadati</taxon>
        <taxon>Pseudomonadota</taxon>
        <taxon>Alphaproteobacteria</taxon>
        <taxon>Acetobacterales</taxon>
        <taxon>Acetobacteraceae</taxon>
        <taxon>Acetobacter</taxon>
    </lineage>
</organism>
<sequence>MGLTSQREVEETERAWACQMMIYADDVTLPSGRVLQCRQMGKTMDKKPREKPEKTSDQAFDLWLKRGLHQLFDDVANEPIPEELLRLIEEDRGE</sequence>
<comment type="caution">
    <text evidence="2">The sequence shown here is derived from an EMBL/GenBank/DDBJ whole genome shotgun (WGS) entry which is preliminary data.</text>
</comment>
<evidence type="ECO:0000313" key="3">
    <source>
        <dbReference type="Proteomes" id="UP000548726"/>
    </source>
</evidence>
<reference evidence="2 3" key="1">
    <citation type="journal article" date="2020" name="Cell Rep.">
        <title>Local necrotic cells trigger systemic immune activation via gut microbiome dysbiosis in Drosophila.</title>
        <authorList>
            <person name="Kosakamoto H."/>
            <person name="Yamauchi T."/>
            <person name="Akuzawa-Tokita Y."/>
            <person name="Nishimura K."/>
            <person name="Soga T."/>
            <person name="Murakami T."/>
            <person name="Mori H."/>
            <person name="Yamamoto K."/>
            <person name="Miyazaki R."/>
            <person name="Koto A."/>
            <person name="Miura M."/>
            <person name="Obata F."/>
        </authorList>
    </citation>
    <scope>NUCLEOTIDE SEQUENCE [LARGE SCALE GENOMIC DNA]</scope>
    <source>
        <strain evidence="2 3">Ai</strain>
    </source>
</reference>
<dbReference type="InterPro" id="IPR041649">
    <property type="entry name" value="NepR"/>
</dbReference>
<feature type="domain" description="Anti-sigma factor NepR" evidence="1">
    <location>
        <begin position="66"/>
        <end position="89"/>
    </location>
</feature>
<keyword evidence="3" id="KW-1185">Reference proteome</keyword>
<proteinExistence type="predicted"/>
<protein>
    <recommendedName>
        <fullName evidence="1">Anti-sigma factor NepR domain-containing protein</fullName>
    </recommendedName>
</protein>
<dbReference type="Pfam" id="PF18557">
    <property type="entry name" value="NepR"/>
    <property type="match status" value="1"/>
</dbReference>
<evidence type="ECO:0000259" key="1">
    <source>
        <dbReference type="Pfam" id="PF18557"/>
    </source>
</evidence>
<name>A0A6V8I552_9PROT</name>
<dbReference type="Proteomes" id="UP000548726">
    <property type="component" value="Unassembled WGS sequence"/>
</dbReference>
<gene>
    <name evidence="2" type="ORF">DmAi_06500</name>
</gene>
<dbReference type="EMBL" id="BLJP01000001">
    <property type="protein sequence ID" value="GFE92591.1"/>
    <property type="molecule type" value="Genomic_DNA"/>
</dbReference>
<accession>A0A6V8I552</accession>
<evidence type="ECO:0000313" key="2">
    <source>
        <dbReference type="EMBL" id="GFE92591.1"/>
    </source>
</evidence>
<dbReference type="AlphaFoldDB" id="A0A6V8I552"/>